<sequence length="135" mass="15274">MTAKSMNVKVSTSKLIKALEGALAKRQKEVADYKKAKDTYDKEYEAFEKSLIKLVGTNKLTLKSSRIQNGWREEPKELIVSFTISPSLKEPQEPESIGYYHNSQIEEISNAISILKMTDDEYVGTSTYKGVAQYL</sequence>
<proteinExistence type="predicted"/>
<gene>
    <name evidence="1" type="ORF">UFOVP658_37</name>
</gene>
<accession>A0A6J5NA41</accession>
<reference evidence="1" key="1">
    <citation type="submission" date="2020-04" db="EMBL/GenBank/DDBJ databases">
        <authorList>
            <person name="Chiriac C."/>
            <person name="Salcher M."/>
            <person name="Ghai R."/>
            <person name="Kavagutti S V."/>
        </authorList>
    </citation>
    <scope>NUCLEOTIDE SEQUENCE</scope>
</reference>
<protein>
    <submittedName>
        <fullName evidence="1">Uncharacterized protein</fullName>
    </submittedName>
</protein>
<dbReference type="EMBL" id="LR796639">
    <property type="protein sequence ID" value="CAB4155979.1"/>
    <property type="molecule type" value="Genomic_DNA"/>
</dbReference>
<evidence type="ECO:0000313" key="1">
    <source>
        <dbReference type="EMBL" id="CAB4155979.1"/>
    </source>
</evidence>
<name>A0A6J5NA41_9CAUD</name>
<organism evidence="1">
    <name type="scientific">uncultured Caudovirales phage</name>
    <dbReference type="NCBI Taxonomy" id="2100421"/>
    <lineage>
        <taxon>Viruses</taxon>
        <taxon>Duplodnaviria</taxon>
        <taxon>Heunggongvirae</taxon>
        <taxon>Uroviricota</taxon>
        <taxon>Caudoviricetes</taxon>
        <taxon>Peduoviridae</taxon>
        <taxon>Maltschvirus</taxon>
        <taxon>Maltschvirus maltsch</taxon>
    </lineage>
</organism>